<keyword evidence="2" id="KW-0560">Oxidoreductase</keyword>
<dbReference type="EMBL" id="JAAAIM010002877">
    <property type="protein sequence ID" value="KAG0271074.1"/>
    <property type="molecule type" value="Genomic_DNA"/>
</dbReference>
<dbReference type="PANTHER" id="PTHR48106:SF13">
    <property type="entry name" value="QUINONE OXIDOREDUCTASE-RELATED"/>
    <property type="match status" value="1"/>
</dbReference>
<organism evidence="4 5">
    <name type="scientific">Linnemannia gamsii</name>
    <dbReference type="NCBI Taxonomy" id="64522"/>
    <lineage>
        <taxon>Eukaryota</taxon>
        <taxon>Fungi</taxon>
        <taxon>Fungi incertae sedis</taxon>
        <taxon>Mucoromycota</taxon>
        <taxon>Mortierellomycotina</taxon>
        <taxon>Mortierellomycetes</taxon>
        <taxon>Mortierellales</taxon>
        <taxon>Mortierellaceae</taxon>
        <taxon>Linnemannia</taxon>
    </lineage>
</organism>
<gene>
    <name evidence="4" type="ORF">BGZ96_005983</name>
</gene>
<sequence>MTNSTAHVIRVAEHGDVSVLQPATVPRPSPTPTQVLVKVAFAGVNYVDVAERVGKFPTPAPFIPGREGSGEIIEVGAEIRGFKVGDRVAFLGQSIYSDYAAVDTTHLAKLPDNMSLET</sequence>
<dbReference type="Proteomes" id="UP001194696">
    <property type="component" value="Unassembled WGS sequence"/>
</dbReference>
<feature type="domain" description="Alcohol dehydrogenase-like N-terminal" evidence="3">
    <location>
        <begin position="32"/>
        <end position="112"/>
    </location>
</feature>
<evidence type="ECO:0000259" key="3">
    <source>
        <dbReference type="Pfam" id="PF08240"/>
    </source>
</evidence>
<proteinExistence type="predicted"/>
<evidence type="ECO:0000313" key="4">
    <source>
        <dbReference type="EMBL" id="KAG0271074.1"/>
    </source>
</evidence>
<dbReference type="InterPro" id="IPR013154">
    <property type="entry name" value="ADH-like_N"/>
</dbReference>
<accession>A0ABQ7JH05</accession>
<dbReference type="Pfam" id="PF08240">
    <property type="entry name" value="ADH_N"/>
    <property type="match status" value="1"/>
</dbReference>
<comment type="caution">
    <text evidence="4">The sequence shown here is derived from an EMBL/GenBank/DDBJ whole genome shotgun (WGS) entry which is preliminary data.</text>
</comment>
<evidence type="ECO:0000256" key="1">
    <source>
        <dbReference type="ARBA" id="ARBA00022857"/>
    </source>
</evidence>
<name>A0ABQ7JH05_9FUNG</name>
<dbReference type="Gene3D" id="3.90.180.10">
    <property type="entry name" value="Medium-chain alcohol dehydrogenases, catalytic domain"/>
    <property type="match status" value="1"/>
</dbReference>
<feature type="non-terminal residue" evidence="4">
    <location>
        <position position="118"/>
    </location>
</feature>
<keyword evidence="1" id="KW-0521">NADP</keyword>
<dbReference type="SUPFAM" id="SSF50129">
    <property type="entry name" value="GroES-like"/>
    <property type="match status" value="1"/>
</dbReference>
<reference evidence="4 5" key="1">
    <citation type="journal article" date="2020" name="Fungal Divers.">
        <title>Resolving the Mortierellaceae phylogeny through synthesis of multi-gene phylogenetics and phylogenomics.</title>
        <authorList>
            <person name="Vandepol N."/>
            <person name="Liber J."/>
            <person name="Desiro A."/>
            <person name="Na H."/>
            <person name="Kennedy M."/>
            <person name="Barry K."/>
            <person name="Grigoriev I.V."/>
            <person name="Miller A.N."/>
            <person name="O'Donnell K."/>
            <person name="Stajich J.E."/>
            <person name="Bonito G."/>
        </authorList>
    </citation>
    <scope>NUCLEOTIDE SEQUENCE [LARGE SCALE GENOMIC DNA]</scope>
    <source>
        <strain evidence="4 5">AD045</strain>
    </source>
</reference>
<protein>
    <recommendedName>
        <fullName evidence="3">Alcohol dehydrogenase-like N-terminal domain-containing protein</fullName>
    </recommendedName>
</protein>
<dbReference type="InterPro" id="IPR011032">
    <property type="entry name" value="GroES-like_sf"/>
</dbReference>
<evidence type="ECO:0000256" key="2">
    <source>
        <dbReference type="ARBA" id="ARBA00023002"/>
    </source>
</evidence>
<keyword evidence="5" id="KW-1185">Reference proteome</keyword>
<dbReference type="PANTHER" id="PTHR48106">
    <property type="entry name" value="QUINONE OXIDOREDUCTASE PIG3-RELATED"/>
    <property type="match status" value="1"/>
</dbReference>
<evidence type="ECO:0000313" key="5">
    <source>
        <dbReference type="Proteomes" id="UP001194696"/>
    </source>
</evidence>